<dbReference type="InterPro" id="IPR015422">
    <property type="entry name" value="PyrdxlP-dep_Trfase_small"/>
</dbReference>
<evidence type="ECO:0008006" key="7">
    <source>
        <dbReference type="Google" id="ProtNLM"/>
    </source>
</evidence>
<dbReference type="InterPro" id="IPR015421">
    <property type="entry name" value="PyrdxlP-dep_Trfase_major"/>
</dbReference>
<organism evidence="5 6">
    <name type="scientific">Ensete ventricosum</name>
    <name type="common">Abyssinian banana</name>
    <name type="synonym">Musa ensete</name>
    <dbReference type="NCBI Taxonomy" id="4639"/>
    <lineage>
        <taxon>Eukaryota</taxon>
        <taxon>Viridiplantae</taxon>
        <taxon>Streptophyta</taxon>
        <taxon>Embryophyta</taxon>
        <taxon>Tracheophyta</taxon>
        <taxon>Spermatophyta</taxon>
        <taxon>Magnoliopsida</taxon>
        <taxon>Liliopsida</taxon>
        <taxon>Zingiberales</taxon>
        <taxon>Musaceae</taxon>
        <taxon>Ensete</taxon>
    </lineage>
</organism>
<evidence type="ECO:0000256" key="2">
    <source>
        <dbReference type="ARBA" id="ARBA00022576"/>
    </source>
</evidence>
<dbReference type="PANTHER" id="PTHR43144">
    <property type="entry name" value="AMINOTRANSFERASE"/>
    <property type="match status" value="1"/>
</dbReference>
<name>A0A427B550_ENSVE</name>
<accession>A0A427B550</accession>
<dbReference type="InterPro" id="IPR019942">
    <property type="entry name" value="DapL/ALD1"/>
</dbReference>
<dbReference type="Gene3D" id="3.40.640.10">
    <property type="entry name" value="Type I PLP-dependent aspartate aminotransferase-like (Major domain)"/>
    <property type="match status" value="1"/>
</dbReference>
<evidence type="ECO:0000313" key="6">
    <source>
        <dbReference type="Proteomes" id="UP000287651"/>
    </source>
</evidence>
<dbReference type="Gene3D" id="3.90.1150.10">
    <property type="entry name" value="Aspartate Aminotransferase, domain 1"/>
    <property type="match status" value="1"/>
</dbReference>
<dbReference type="Proteomes" id="UP000287651">
    <property type="component" value="Unassembled WGS sequence"/>
</dbReference>
<evidence type="ECO:0000256" key="3">
    <source>
        <dbReference type="ARBA" id="ARBA00022679"/>
    </source>
</evidence>
<comment type="caution">
    <text evidence="5">The sequence shown here is derived from an EMBL/GenBank/DDBJ whole genome shotgun (WGS) entry which is preliminary data.</text>
</comment>
<evidence type="ECO:0000256" key="4">
    <source>
        <dbReference type="ARBA" id="ARBA00022898"/>
    </source>
</evidence>
<proteinExistence type="predicted"/>
<protein>
    <recommendedName>
        <fullName evidence="7">Aminotransferase class I/classII domain-containing protein</fullName>
    </recommendedName>
</protein>
<reference evidence="5 6" key="1">
    <citation type="journal article" date="2014" name="Agronomy (Basel)">
        <title>A Draft Genome Sequence for Ensete ventricosum, the Drought-Tolerant Tree Against Hunger.</title>
        <authorList>
            <person name="Harrison J."/>
            <person name="Moore K.A."/>
            <person name="Paszkiewicz K."/>
            <person name="Jones T."/>
            <person name="Grant M."/>
            <person name="Ambacheew D."/>
            <person name="Muzemil S."/>
            <person name="Studholme D.J."/>
        </authorList>
    </citation>
    <scope>NUCLEOTIDE SEQUENCE [LARGE SCALE GENOMIC DNA]</scope>
</reference>
<comment type="cofactor">
    <cofactor evidence="1">
        <name>pyridoxal 5'-phosphate</name>
        <dbReference type="ChEBI" id="CHEBI:597326"/>
    </cofactor>
</comment>
<keyword evidence="3" id="KW-0808">Transferase</keyword>
<sequence>MTSSALQIPAAIKSSSSAFFGRLPSTSNIGFLDRFNSLFISCSSITVFSQRMIWLQVVYGISFGQEKWGLQIARRRTTHLSKYPDAQVISLGIGDTTEPIPEVITSAMAMVKLVSCIVIKVIFYREPILSRLLRDIVVMELNKGTRGKGVVCMDKLVLNILSFLCMLQVLFGSEVKMAVQDPSYPVRLHCTPLIYAFLSFLIIEG</sequence>
<evidence type="ECO:0000313" key="5">
    <source>
        <dbReference type="EMBL" id="RRT83598.1"/>
    </source>
</evidence>
<dbReference type="GO" id="GO:0008483">
    <property type="term" value="F:transaminase activity"/>
    <property type="evidence" value="ECO:0007669"/>
    <property type="project" value="UniProtKB-KW"/>
</dbReference>
<gene>
    <name evidence="5" type="ORF">B296_00017279</name>
</gene>
<dbReference type="EMBL" id="AMZH03000466">
    <property type="protein sequence ID" value="RRT83598.1"/>
    <property type="molecule type" value="Genomic_DNA"/>
</dbReference>
<keyword evidence="4" id="KW-0663">Pyridoxal phosphate</keyword>
<dbReference type="AlphaFoldDB" id="A0A427B550"/>
<keyword evidence="2" id="KW-0032">Aminotransferase</keyword>
<evidence type="ECO:0000256" key="1">
    <source>
        <dbReference type="ARBA" id="ARBA00001933"/>
    </source>
</evidence>